<gene>
    <name evidence="2" type="ORF">BJ875DRAFT_497893</name>
</gene>
<dbReference type="EMBL" id="MU251572">
    <property type="protein sequence ID" value="KAG9231965.1"/>
    <property type="molecule type" value="Genomic_DNA"/>
</dbReference>
<dbReference type="PANTHER" id="PTHR40618">
    <property type="entry name" value="B-ZIP TRANSCRIPTION FACTOR (EUROFUNG)-RELATED"/>
    <property type="match status" value="1"/>
</dbReference>
<evidence type="ECO:0000313" key="2">
    <source>
        <dbReference type="EMBL" id="KAG9231965.1"/>
    </source>
</evidence>
<comment type="caution">
    <text evidence="2">The sequence shown here is derived from an EMBL/GenBank/DDBJ whole genome shotgun (WGS) entry which is preliminary data.</text>
</comment>
<feature type="region of interest" description="Disordered" evidence="1">
    <location>
        <begin position="1"/>
        <end position="50"/>
    </location>
</feature>
<keyword evidence="3" id="KW-1185">Reference proteome</keyword>
<name>A0A9P7YF79_9HELO</name>
<proteinExistence type="predicted"/>
<evidence type="ECO:0008006" key="4">
    <source>
        <dbReference type="Google" id="ProtNLM"/>
    </source>
</evidence>
<reference evidence="2" key="1">
    <citation type="journal article" date="2021" name="IMA Fungus">
        <title>Genomic characterization of three marine fungi, including Emericellopsis atlantica sp. nov. with signatures of a generalist lifestyle and marine biomass degradation.</title>
        <authorList>
            <person name="Hagestad O.C."/>
            <person name="Hou L."/>
            <person name="Andersen J.H."/>
            <person name="Hansen E.H."/>
            <person name="Altermark B."/>
            <person name="Li C."/>
            <person name="Kuhnert E."/>
            <person name="Cox R.J."/>
            <person name="Crous P.W."/>
            <person name="Spatafora J.W."/>
            <person name="Lail K."/>
            <person name="Amirebrahimi M."/>
            <person name="Lipzen A."/>
            <person name="Pangilinan J."/>
            <person name="Andreopoulos W."/>
            <person name="Hayes R.D."/>
            <person name="Ng V."/>
            <person name="Grigoriev I.V."/>
            <person name="Jackson S.A."/>
            <person name="Sutton T.D.S."/>
            <person name="Dobson A.D.W."/>
            <person name="Rama T."/>
        </authorList>
    </citation>
    <scope>NUCLEOTIDE SEQUENCE</scope>
    <source>
        <strain evidence="2">TRa018bII</strain>
    </source>
</reference>
<dbReference type="Gene3D" id="1.20.5.170">
    <property type="match status" value="1"/>
</dbReference>
<dbReference type="GO" id="GO:0003700">
    <property type="term" value="F:DNA-binding transcription factor activity"/>
    <property type="evidence" value="ECO:0007669"/>
    <property type="project" value="InterPro"/>
</dbReference>
<sequence length="430" mass="47823">MKPAERSHLSQPNRPKQGRGRPQMQDNDNKEDHQRARVRRAQNAYRQRKEARLNALETDRTELESIVEQMTNEFVGFSDRLLASGTLAEEMMRDMQNVLSRFLILGKKAARELDEPPEEASRQENERSVELRGRRQDGVLSERTKASAVPPISKAIGTVGDNLAYSTAFDQRAVARSNRGLAQPATFDPYADALWSPRMENNTDTSIIPYILSGRDSFASRLYFETINLAVRSLQGDAPWEFAASMFRFKLQFVPRDKLFDVLAGVLEMLLLGVNEIRQGRLPQRALENDGAVQAGIVGEIVAQGGSESEYLSALEVEQYLKEKWALGLDSKGVRLQRGLEPSLHPLDSGPVFQGQSERGDRILVPFAPTMVPGFSGNDQIIVNAEDLLGPLKITAVTIGAGPRWHFSSIDGAVVAFLERHNARISEIAG</sequence>
<dbReference type="InterPro" id="IPR046347">
    <property type="entry name" value="bZIP_sf"/>
</dbReference>
<evidence type="ECO:0000313" key="3">
    <source>
        <dbReference type="Proteomes" id="UP000824998"/>
    </source>
</evidence>
<evidence type="ECO:0000256" key="1">
    <source>
        <dbReference type="SAM" id="MobiDB-lite"/>
    </source>
</evidence>
<dbReference type="SUPFAM" id="SSF57959">
    <property type="entry name" value="Leucine zipper domain"/>
    <property type="match status" value="1"/>
</dbReference>
<dbReference type="AlphaFoldDB" id="A0A9P7YF79"/>
<feature type="region of interest" description="Disordered" evidence="1">
    <location>
        <begin position="112"/>
        <end position="144"/>
    </location>
</feature>
<dbReference type="PANTHER" id="PTHR40618:SF1">
    <property type="entry name" value="B-ZIP TRANSCRIPTION FACTOR (EUROFUNG)"/>
    <property type="match status" value="1"/>
</dbReference>
<accession>A0A9P7YF79</accession>
<dbReference type="CDD" id="cd14688">
    <property type="entry name" value="bZIP_YAP"/>
    <property type="match status" value="1"/>
</dbReference>
<protein>
    <recommendedName>
        <fullName evidence="4">BZIP domain-containing protein</fullName>
    </recommendedName>
</protein>
<dbReference type="Proteomes" id="UP000824998">
    <property type="component" value="Unassembled WGS sequence"/>
</dbReference>
<dbReference type="OrthoDB" id="3555317at2759"/>
<organism evidence="2 3">
    <name type="scientific">Amylocarpus encephaloides</name>
    <dbReference type="NCBI Taxonomy" id="45428"/>
    <lineage>
        <taxon>Eukaryota</taxon>
        <taxon>Fungi</taxon>
        <taxon>Dikarya</taxon>
        <taxon>Ascomycota</taxon>
        <taxon>Pezizomycotina</taxon>
        <taxon>Leotiomycetes</taxon>
        <taxon>Helotiales</taxon>
        <taxon>Helotiales incertae sedis</taxon>
        <taxon>Amylocarpus</taxon>
    </lineage>
</organism>